<reference evidence="5 6" key="1">
    <citation type="submission" date="2017-04" db="EMBL/GenBank/DDBJ databases">
        <title>Kefir bacterial isolates.</title>
        <authorList>
            <person name="Kim Y."/>
            <person name="Blasche S."/>
            <person name="Patil K.R."/>
        </authorList>
    </citation>
    <scope>NUCLEOTIDE SEQUENCE [LARGE SCALE GENOMIC DNA]</scope>
    <source>
        <strain evidence="5 6">KR-2</strain>
    </source>
</reference>
<protein>
    <submittedName>
        <fullName evidence="5">DNA repair exonuclease</fullName>
    </submittedName>
</protein>
<dbReference type="InterPro" id="IPR050535">
    <property type="entry name" value="DNA_Repair-Maintenance_Comp"/>
</dbReference>
<dbReference type="PANTHER" id="PTHR30337">
    <property type="entry name" value="COMPONENT OF ATP-DEPENDENT DSDNA EXONUCLEASE"/>
    <property type="match status" value="1"/>
</dbReference>
<dbReference type="Proteomes" id="UP000216033">
    <property type="component" value="Unassembled WGS sequence"/>
</dbReference>
<dbReference type="Pfam" id="PF00149">
    <property type="entry name" value="Metallophos"/>
    <property type="match status" value="1"/>
</dbReference>
<proteinExistence type="predicted"/>
<dbReference type="OrthoDB" id="9773856at2"/>
<dbReference type="RefSeq" id="WP_095351018.1">
    <property type="nucleotide sequence ID" value="NZ_NDFO01000002.1"/>
</dbReference>
<keyword evidence="1" id="KW-0540">Nuclease</keyword>
<dbReference type="InterPro" id="IPR014577">
    <property type="entry name" value="UCP033093_metalloPase"/>
</dbReference>
<dbReference type="SUPFAM" id="SSF56300">
    <property type="entry name" value="Metallo-dependent phosphatases"/>
    <property type="match status" value="1"/>
</dbReference>
<dbReference type="AlphaFoldDB" id="A0A270BQB1"/>
<keyword evidence="3 5" id="KW-0269">Exonuclease</keyword>
<dbReference type="CDD" id="cd00840">
    <property type="entry name" value="MPP_Mre11_N"/>
    <property type="match status" value="1"/>
</dbReference>
<gene>
    <name evidence="5" type="ORF">B9K05_04115</name>
</gene>
<evidence type="ECO:0000256" key="2">
    <source>
        <dbReference type="ARBA" id="ARBA00022801"/>
    </source>
</evidence>
<organism evidence="5 6">
    <name type="scientific">Acetobacter syzygii</name>
    <dbReference type="NCBI Taxonomy" id="146476"/>
    <lineage>
        <taxon>Bacteria</taxon>
        <taxon>Pseudomonadati</taxon>
        <taxon>Pseudomonadota</taxon>
        <taxon>Alphaproteobacteria</taxon>
        <taxon>Acetobacterales</taxon>
        <taxon>Acetobacteraceae</taxon>
        <taxon>Acetobacter</taxon>
    </lineage>
</organism>
<dbReference type="PANTHER" id="PTHR30337:SF0">
    <property type="entry name" value="NUCLEASE SBCCD SUBUNIT D"/>
    <property type="match status" value="1"/>
</dbReference>
<comment type="caution">
    <text evidence="5">The sequence shown here is derived from an EMBL/GenBank/DDBJ whole genome shotgun (WGS) entry which is preliminary data.</text>
</comment>
<feature type="domain" description="Calcineurin-like phosphoesterase" evidence="4">
    <location>
        <begin position="1"/>
        <end position="127"/>
    </location>
</feature>
<sequence length="382" mass="41495">MKIVHTSDWQIGRTFSFVDDEALGALQAERLNVIQRIGTLARQEGAQHVLVAGDVYEHETPSERTLRQPMERMRQFGDIQWHLIPGNHDAHTPQGVWHRLQRDHAVPDNVSLHLQSGPVLLDSGHNAWLLPAVLQRRHTVSDLTAYMDQAPTPEGALRIGVAHGSVVGFGQGDEAQHNPIAIDRAAKAGLAYLAMGDWHGFCQINARTVYSGTPEVDRFGTGGAGGGECVVVTFDGPNAPPVLNQHRTGRFVWRKLENVVLTSRADIDALENRVRAIAADQPDTILAWLEVAGMLGVEELALYENQIERRLRSAVTCLRLSGAPQLAAGPDDLDMLGVGGPVRGAASALLEQVQAGGPEAAVAQEALQRLFLLWGEVRRATA</sequence>
<keyword evidence="2" id="KW-0378">Hydrolase</keyword>
<dbReference type="GO" id="GO:0004527">
    <property type="term" value="F:exonuclease activity"/>
    <property type="evidence" value="ECO:0007669"/>
    <property type="project" value="UniProtKB-KW"/>
</dbReference>
<evidence type="ECO:0000256" key="3">
    <source>
        <dbReference type="ARBA" id="ARBA00022839"/>
    </source>
</evidence>
<name>A0A270BQB1_9PROT</name>
<dbReference type="InterPro" id="IPR041796">
    <property type="entry name" value="Mre11_N"/>
</dbReference>
<dbReference type="EMBL" id="NDFP01000003">
    <property type="protein sequence ID" value="PAL27169.1"/>
    <property type="molecule type" value="Genomic_DNA"/>
</dbReference>
<dbReference type="STRING" id="1231343.Absy_006_035"/>
<dbReference type="InterPro" id="IPR029052">
    <property type="entry name" value="Metallo-depent_PP-like"/>
</dbReference>
<evidence type="ECO:0000256" key="1">
    <source>
        <dbReference type="ARBA" id="ARBA00022722"/>
    </source>
</evidence>
<dbReference type="PIRSF" id="PIRSF033093">
    <property type="entry name" value="UCP_ML1119"/>
    <property type="match status" value="1"/>
</dbReference>
<evidence type="ECO:0000313" key="6">
    <source>
        <dbReference type="Proteomes" id="UP000216033"/>
    </source>
</evidence>
<keyword evidence="6" id="KW-1185">Reference proteome</keyword>
<evidence type="ECO:0000259" key="4">
    <source>
        <dbReference type="Pfam" id="PF00149"/>
    </source>
</evidence>
<evidence type="ECO:0000313" key="5">
    <source>
        <dbReference type="EMBL" id="PAL27169.1"/>
    </source>
</evidence>
<accession>A0A270BQB1</accession>
<dbReference type="Gene3D" id="3.60.21.10">
    <property type="match status" value="1"/>
</dbReference>
<dbReference type="InterPro" id="IPR004843">
    <property type="entry name" value="Calcineurin-like_PHP"/>
</dbReference>